<name>A0A327S2G5_9SPHI</name>
<evidence type="ECO:0000313" key="2">
    <source>
        <dbReference type="Proteomes" id="UP000249754"/>
    </source>
</evidence>
<organism evidence="1 2">
    <name type="scientific">Pedobacter cryoconitis</name>
    <dbReference type="NCBI Taxonomy" id="188932"/>
    <lineage>
        <taxon>Bacteria</taxon>
        <taxon>Pseudomonadati</taxon>
        <taxon>Bacteroidota</taxon>
        <taxon>Sphingobacteriia</taxon>
        <taxon>Sphingobacteriales</taxon>
        <taxon>Sphingobacteriaceae</taxon>
        <taxon>Pedobacter</taxon>
    </lineage>
</organism>
<sequence>MLQFQDLKGKVKADHFRDVVTNAIIHQSEQLSMINSAERLLKKMKLI</sequence>
<accession>A0A327S2G5</accession>
<protein>
    <submittedName>
        <fullName evidence="1">Uncharacterized protein</fullName>
    </submittedName>
</protein>
<gene>
    <name evidence="1" type="ORF">LY11_05268</name>
</gene>
<evidence type="ECO:0000313" key="1">
    <source>
        <dbReference type="EMBL" id="RAJ19867.1"/>
    </source>
</evidence>
<dbReference type="Proteomes" id="UP000249754">
    <property type="component" value="Unassembled WGS sequence"/>
</dbReference>
<dbReference type="AlphaFoldDB" id="A0A327S2G5"/>
<comment type="caution">
    <text evidence="1">The sequence shown here is derived from an EMBL/GenBank/DDBJ whole genome shotgun (WGS) entry which is preliminary data.</text>
</comment>
<proteinExistence type="predicted"/>
<reference evidence="1 2" key="1">
    <citation type="submission" date="2018-06" db="EMBL/GenBank/DDBJ databases">
        <title>Genomic Encyclopedia of Archaeal and Bacterial Type Strains, Phase II (KMG-II): from individual species to whole genera.</title>
        <authorList>
            <person name="Goeker M."/>
        </authorList>
    </citation>
    <scope>NUCLEOTIDE SEQUENCE [LARGE SCALE GENOMIC DNA]</scope>
    <source>
        <strain evidence="1 2">DSM 14825</strain>
    </source>
</reference>
<dbReference type="EMBL" id="QLLR01000059">
    <property type="protein sequence ID" value="RAJ19867.1"/>
    <property type="molecule type" value="Genomic_DNA"/>
</dbReference>